<dbReference type="PANTHER" id="PTHR24220">
    <property type="entry name" value="IMPORT ATP-BINDING PROTEIN"/>
    <property type="match status" value="1"/>
</dbReference>
<evidence type="ECO:0000256" key="4">
    <source>
        <dbReference type="ARBA" id="ARBA00038388"/>
    </source>
</evidence>
<dbReference type="EMBL" id="MBTF01000038">
    <property type="protein sequence ID" value="OOQ56860.1"/>
    <property type="molecule type" value="Genomic_DNA"/>
</dbReference>
<proteinExistence type="inferred from homology"/>
<dbReference type="SUPFAM" id="SSF52540">
    <property type="entry name" value="P-loop containing nucleoside triphosphate hydrolases"/>
    <property type="match status" value="1"/>
</dbReference>
<dbReference type="PROSITE" id="PS00211">
    <property type="entry name" value="ABC_TRANSPORTER_1"/>
    <property type="match status" value="1"/>
</dbReference>
<keyword evidence="3 6" id="KW-0067">ATP-binding</keyword>
<gene>
    <name evidence="6" type="ORF">BC343_17935</name>
</gene>
<organism evidence="6 7">
    <name type="scientific">Mucilaginibacter pedocola</name>
    <dbReference type="NCBI Taxonomy" id="1792845"/>
    <lineage>
        <taxon>Bacteria</taxon>
        <taxon>Pseudomonadati</taxon>
        <taxon>Bacteroidota</taxon>
        <taxon>Sphingobacteriia</taxon>
        <taxon>Sphingobacteriales</taxon>
        <taxon>Sphingobacteriaceae</taxon>
        <taxon>Mucilaginibacter</taxon>
    </lineage>
</organism>
<comment type="caution">
    <text evidence="6">The sequence shown here is derived from an EMBL/GenBank/DDBJ whole genome shotgun (WGS) entry which is preliminary data.</text>
</comment>
<dbReference type="InterPro" id="IPR027417">
    <property type="entry name" value="P-loop_NTPase"/>
</dbReference>
<keyword evidence="2" id="KW-0547">Nucleotide-binding</keyword>
<dbReference type="Proteomes" id="UP000189739">
    <property type="component" value="Unassembled WGS sequence"/>
</dbReference>
<feature type="domain" description="ABC transporter" evidence="5">
    <location>
        <begin position="20"/>
        <end position="258"/>
    </location>
</feature>
<dbReference type="InterPro" id="IPR015854">
    <property type="entry name" value="ABC_transpr_LolD-like"/>
</dbReference>
<name>A0A1S9P7C6_9SPHI</name>
<evidence type="ECO:0000313" key="6">
    <source>
        <dbReference type="EMBL" id="OOQ56860.1"/>
    </source>
</evidence>
<comment type="similarity">
    <text evidence="4">Belongs to the ABC transporter superfamily. Macrolide exporter (TC 3.A.1.122) family.</text>
</comment>
<evidence type="ECO:0000256" key="2">
    <source>
        <dbReference type="ARBA" id="ARBA00022741"/>
    </source>
</evidence>
<evidence type="ECO:0000259" key="5">
    <source>
        <dbReference type="PROSITE" id="PS50893"/>
    </source>
</evidence>
<keyword evidence="1" id="KW-0813">Transport</keyword>
<dbReference type="InterPro" id="IPR017871">
    <property type="entry name" value="ABC_transporter-like_CS"/>
</dbReference>
<dbReference type="GO" id="GO:0005524">
    <property type="term" value="F:ATP binding"/>
    <property type="evidence" value="ECO:0007669"/>
    <property type="project" value="UniProtKB-KW"/>
</dbReference>
<dbReference type="STRING" id="1792845.BC343_17935"/>
<dbReference type="GO" id="GO:0005886">
    <property type="term" value="C:plasma membrane"/>
    <property type="evidence" value="ECO:0007669"/>
    <property type="project" value="TreeGrafter"/>
</dbReference>
<dbReference type="GO" id="GO:0016887">
    <property type="term" value="F:ATP hydrolysis activity"/>
    <property type="evidence" value="ECO:0007669"/>
    <property type="project" value="InterPro"/>
</dbReference>
<accession>A0A1S9P7C6</accession>
<protein>
    <submittedName>
        <fullName evidence="6">Macrolide ABC transporter ATP-binding protein</fullName>
    </submittedName>
</protein>
<dbReference type="InterPro" id="IPR003439">
    <property type="entry name" value="ABC_transporter-like_ATP-bd"/>
</dbReference>
<dbReference type="InterPro" id="IPR017911">
    <property type="entry name" value="MacB-like_ATP-bd"/>
</dbReference>
<dbReference type="PROSITE" id="PS50893">
    <property type="entry name" value="ABC_TRANSPORTER_2"/>
    <property type="match status" value="1"/>
</dbReference>
<dbReference type="GO" id="GO:0022857">
    <property type="term" value="F:transmembrane transporter activity"/>
    <property type="evidence" value="ECO:0007669"/>
    <property type="project" value="TreeGrafter"/>
</dbReference>
<dbReference type="PANTHER" id="PTHR24220:SF86">
    <property type="entry name" value="ABC TRANSPORTER ABCH.1"/>
    <property type="match status" value="1"/>
</dbReference>
<evidence type="ECO:0000256" key="3">
    <source>
        <dbReference type="ARBA" id="ARBA00022840"/>
    </source>
</evidence>
<keyword evidence="7" id="KW-1185">Reference proteome</keyword>
<sequence>MIPLTKSKGEELKSKEEPLIIIKDIGRKYVIGAEIIHAIKSVTLTINKGEFVALMGPSGSGKSTLMNILGCLDTPTKGEYILNGINVSHMTDNALAEVRNTEIGFVFQTFNLLPRNTALDNVALPLVYAGISKDKRRERAKMALENVGLGHRTDHRPNELSGGQRQRVAVARALINDPSIILADEPTGNLDTKTSIEIMGLLEDIHAKGNTIILVTHEEDIAQHAHRIVRMRDGLVEKDYKNEDIHTVKHMQMPKEGIDLEK</sequence>
<dbReference type="GO" id="GO:0098796">
    <property type="term" value="C:membrane protein complex"/>
    <property type="evidence" value="ECO:0007669"/>
    <property type="project" value="UniProtKB-ARBA"/>
</dbReference>
<reference evidence="6 7" key="1">
    <citation type="submission" date="2016-07" db="EMBL/GenBank/DDBJ databases">
        <title>Genomic analysis of zinc-resistant bacterium Mucilaginibacter pedocola TBZ30.</title>
        <authorList>
            <person name="Huang J."/>
            <person name="Tang J."/>
        </authorList>
    </citation>
    <scope>NUCLEOTIDE SEQUENCE [LARGE SCALE GENOMIC DNA]</scope>
    <source>
        <strain evidence="6 7">TBZ30</strain>
    </source>
</reference>
<evidence type="ECO:0000256" key="1">
    <source>
        <dbReference type="ARBA" id="ARBA00022448"/>
    </source>
</evidence>
<dbReference type="AlphaFoldDB" id="A0A1S9P7C6"/>
<dbReference type="RefSeq" id="WP_078351276.1">
    <property type="nucleotide sequence ID" value="NZ_MBTF01000038.1"/>
</dbReference>
<dbReference type="FunFam" id="3.40.50.300:FF:000032">
    <property type="entry name" value="Export ABC transporter ATP-binding protein"/>
    <property type="match status" value="1"/>
</dbReference>
<dbReference type="Pfam" id="PF00005">
    <property type="entry name" value="ABC_tran"/>
    <property type="match status" value="1"/>
</dbReference>
<dbReference type="Gene3D" id="3.40.50.300">
    <property type="entry name" value="P-loop containing nucleotide triphosphate hydrolases"/>
    <property type="match status" value="1"/>
</dbReference>
<evidence type="ECO:0000313" key="7">
    <source>
        <dbReference type="Proteomes" id="UP000189739"/>
    </source>
</evidence>
<dbReference type="CDD" id="cd03255">
    <property type="entry name" value="ABC_MJ0796_LolCDE_FtsE"/>
    <property type="match status" value="1"/>
</dbReference>
<dbReference type="OrthoDB" id="9782239at2"/>
<dbReference type="InterPro" id="IPR003593">
    <property type="entry name" value="AAA+_ATPase"/>
</dbReference>
<dbReference type="SMART" id="SM00382">
    <property type="entry name" value="AAA"/>
    <property type="match status" value="1"/>
</dbReference>